<sequence>MPNFNQSGVSTAIKGTLGYLDPGYFSRGKLTTKSDIFSFGVVLLETTTGRRPRAVNCPGGMSMVEWVTAADLKDEIDTVVDPALGNRYNREGMRKVVKMALSCIATVGEERPEMRDILRVLMDACDIELGDTPHEKPQKSVKTSHVQWDDEPSSGPTTTTGRTSGFSSTSFREEITKVIGRYVCTSSASAIRQPVLKSHPVLISSPLGTAANFWLKKYRDGASPSLIQVARLLVRYFLASFASYSRS</sequence>
<gene>
    <name evidence="11" type="ORF">R1flu_010017</name>
</gene>
<comment type="subcellular location">
    <subcellularLocation>
        <location evidence="1">Cell membrane</location>
        <topology evidence="1">Single-pass membrane protein</topology>
    </subcellularLocation>
</comment>
<evidence type="ECO:0000256" key="4">
    <source>
        <dbReference type="ARBA" id="ARBA00022692"/>
    </source>
</evidence>
<evidence type="ECO:0000313" key="11">
    <source>
        <dbReference type="EMBL" id="KAL2642430.1"/>
    </source>
</evidence>
<dbReference type="PANTHER" id="PTHR47982:SF44">
    <property type="entry name" value="PROLINE-RICH RECEPTOR-LIKE PROTEIN KINASE PERK13-RELATED"/>
    <property type="match status" value="1"/>
</dbReference>
<feature type="domain" description="Protein kinase" evidence="10">
    <location>
        <begin position="1"/>
        <end position="129"/>
    </location>
</feature>
<evidence type="ECO:0000256" key="5">
    <source>
        <dbReference type="ARBA" id="ARBA00022741"/>
    </source>
</evidence>
<keyword evidence="5" id="KW-0547">Nucleotide-binding</keyword>
<evidence type="ECO:0000256" key="6">
    <source>
        <dbReference type="ARBA" id="ARBA00022840"/>
    </source>
</evidence>
<evidence type="ECO:0000256" key="1">
    <source>
        <dbReference type="ARBA" id="ARBA00004162"/>
    </source>
</evidence>
<reference evidence="11 12" key="1">
    <citation type="submission" date="2024-09" db="EMBL/GenBank/DDBJ databases">
        <title>Chromosome-scale assembly of Riccia fluitans.</title>
        <authorList>
            <person name="Paukszto L."/>
            <person name="Sawicki J."/>
            <person name="Karawczyk K."/>
            <person name="Piernik-Szablinska J."/>
            <person name="Szczecinska M."/>
            <person name="Mazdziarz M."/>
        </authorList>
    </citation>
    <scope>NUCLEOTIDE SEQUENCE [LARGE SCALE GENOMIC DNA]</scope>
    <source>
        <strain evidence="11">Rf_01</strain>
        <tissue evidence="11">Aerial parts of the thallus</tissue>
    </source>
</reference>
<evidence type="ECO:0000256" key="2">
    <source>
        <dbReference type="ARBA" id="ARBA00012513"/>
    </source>
</evidence>
<dbReference type="GO" id="GO:0005886">
    <property type="term" value="C:plasma membrane"/>
    <property type="evidence" value="ECO:0007669"/>
    <property type="project" value="UniProtKB-SubCell"/>
</dbReference>
<name>A0ABD1Z3Z0_9MARC</name>
<dbReference type="Pfam" id="PF07714">
    <property type="entry name" value="PK_Tyr_Ser-Thr"/>
    <property type="match status" value="1"/>
</dbReference>
<dbReference type="Gene3D" id="1.10.510.10">
    <property type="entry name" value="Transferase(Phosphotransferase) domain 1"/>
    <property type="match status" value="1"/>
</dbReference>
<accession>A0ABD1Z3Z0</accession>
<dbReference type="GO" id="GO:0004674">
    <property type="term" value="F:protein serine/threonine kinase activity"/>
    <property type="evidence" value="ECO:0007669"/>
    <property type="project" value="UniProtKB-EC"/>
</dbReference>
<keyword evidence="8" id="KW-0472">Membrane</keyword>
<dbReference type="GO" id="GO:0005524">
    <property type="term" value="F:ATP binding"/>
    <property type="evidence" value="ECO:0007669"/>
    <property type="project" value="UniProtKB-KW"/>
</dbReference>
<dbReference type="InterPro" id="IPR011009">
    <property type="entry name" value="Kinase-like_dom_sf"/>
</dbReference>
<dbReference type="InterPro" id="IPR001245">
    <property type="entry name" value="Ser-Thr/Tyr_kinase_cat_dom"/>
</dbReference>
<keyword evidence="6" id="KW-0067">ATP-binding</keyword>
<keyword evidence="4" id="KW-0812">Transmembrane</keyword>
<evidence type="ECO:0000256" key="7">
    <source>
        <dbReference type="ARBA" id="ARBA00022989"/>
    </source>
</evidence>
<dbReference type="PROSITE" id="PS50011">
    <property type="entry name" value="PROTEIN_KINASE_DOM"/>
    <property type="match status" value="1"/>
</dbReference>
<dbReference type="PANTHER" id="PTHR47982">
    <property type="entry name" value="PROLINE-RICH RECEPTOR-LIKE PROTEIN KINASE PERK4"/>
    <property type="match status" value="1"/>
</dbReference>
<organism evidence="11 12">
    <name type="scientific">Riccia fluitans</name>
    <dbReference type="NCBI Taxonomy" id="41844"/>
    <lineage>
        <taxon>Eukaryota</taxon>
        <taxon>Viridiplantae</taxon>
        <taxon>Streptophyta</taxon>
        <taxon>Embryophyta</taxon>
        <taxon>Marchantiophyta</taxon>
        <taxon>Marchantiopsida</taxon>
        <taxon>Marchantiidae</taxon>
        <taxon>Marchantiales</taxon>
        <taxon>Ricciaceae</taxon>
        <taxon>Riccia</taxon>
    </lineage>
</organism>
<feature type="region of interest" description="Disordered" evidence="9">
    <location>
        <begin position="131"/>
        <end position="167"/>
    </location>
</feature>
<dbReference type="InterPro" id="IPR000719">
    <property type="entry name" value="Prot_kinase_dom"/>
</dbReference>
<dbReference type="InterPro" id="IPR047117">
    <property type="entry name" value="PERK1-13-like"/>
</dbReference>
<feature type="compositionally biased region" description="Low complexity" evidence="9">
    <location>
        <begin position="153"/>
        <end position="167"/>
    </location>
</feature>
<protein>
    <recommendedName>
        <fullName evidence="2">non-specific serine/threonine protein kinase</fullName>
        <ecNumber evidence="2">2.7.11.1</ecNumber>
    </recommendedName>
</protein>
<proteinExistence type="predicted"/>
<dbReference type="EMBL" id="JBHFFA010000002">
    <property type="protein sequence ID" value="KAL2642430.1"/>
    <property type="molecule type" value="Genomic_DNA"/>
</dbReference>
<keyword evidence="12" id="KW-1185">Reference proteome</keyword>
<evidence type="ECO:0000259" key="10">
    <source>
        <dbReference type="PROSITE" id="PS50011"/>
    </source>
</evidence>
<keyword evidence="7" id="KW-1133">Transmembrane helix</keyword>
<evidence type="ECO:0000313" key="12">
    <source>
        <dbReference type="Proteomes" id="UP001605036"/>
    </source>
</evidence>
<dbReference type="Proteomes" id="UP001605036">
    <property type="component" value="Unassembled WGS sequence"/>
</dbReference>
<evidence type="ECO:0000256" key="9">
    <source>
        <dbReference type="SAM" id="MobiDB-lite"/>
    </source>
</evidence>
<comment type="caution">
    <text evidence="11">The sequence shown here is derived from an EMBL/GenBank/DDBJ whole genome shotgun (WGS) entry which is preliminary data.</text>
</comment>
<dbReference type="EC" id="2.7.11.1" evidence="2"/>
<dbReference type="SUPFAM" id="SSF56112">
    <property type="entry name" value="Protein kinase-like (PK-like)"/>
    <property type="match status" value="1"/>
</dbReference>
<evidence type="ECO:0000256" key="3">
    <source>
        <dbReference type="ARBA" id="ARBA00022679"/>
    </source>
</evidence>
<keyword evidence="3" id="KW-0808">Transferase</keyword>
<dbReference type="AlphaFoldDB" id="A0ABD1Z3Z0"/>
<evidence type="ECO:0000256" key="8">
    <source>
        <dbReference type="ARBA" id="ARBA00023136"/>
    </source>
</evidence>